<proteinExistence type="predicted"/>
<dbReference type="Proteomes" id="UP000192578">
    <property type="component" value="Unassembled WGS sequence"/>
</dbReference>
<feature type="chain" id="PRO_5013026257" description="DOPA 4,5-dioxygenase" evidence="1">
    <location>
        <begin position="18"/>
        <end position="158"/>
    </location>
</feature>
<dbReference type="InterPro" id="IPR014980">
    <property type="entry name" value="DOPA_dioxygen"/>
</dbReference>
<organism evidence="2 3">
    <name type="scientific">Hypsibius exemplaris</name>
    <name type="common">Freshwater tardigrade</name>
    <dbReference type="NCBI Taxonomy" id="2072580"/>
    <lineage>
        <taxon>Eukaryota</taxon>
        <taxon>Metazoa</taxon>
        <taxon>Ecdysozoa</taxon>
        <taxon>Tardigrada</taxon>
        <taxon>Eutardigrada</taxon>
        <taxon>Parachela</taxon>
        <taxon>Hypsibioidea</taxon>
        <taxon>Hypsibiidae</taxon>
        <taxon>Hypsibius</taxon>
    </lineage>
</organism>
<dbReference type="AlphaFoldDB" id="A0A1W0WIC5"/>
<evidence type="ECO:0000313" key="2">
    <source>
        <dbReference type="EMBL" id="OQV14965.1"/>
    </source>
</evidence>
<gene>
    <name evidence="2" type="ORF">BV898_10869</name>
</gene>
<dbReference type="EMBL" id="MTYJ01000096">
    <property type="protein sequence ID" value="OQV14965.1"/>
    <property type="molecule type" value="Genomic_DNA"/>
</dbReference>
<dbReference type="Pfam" id="PF08883">
    <property type="entry name" value="DOPA_dioxygen"/>
    <property type="match status" value="1"/>
</dbReference>
<evidence type="ECO:0008006" key="4">
    <source>
        <dbReference type="Google" id="ProtNLM"/>
    </source>
</evidence>
<keyword evidence="1" id="KW-0732">Signal</keyword>
<dbReference type="SUPFAM" id="SSF143410">
    <property type="entry name" value="DOPA-like"/>
    <property type="match status" value="1"/>
</dbReference>
<dbReference type="Gene3D" id="3.30.70.1240">
    <property type="entry name" value="DOPA-like domains"/>
    <property type="match status" value="1"/>
</dbReference>
<keyword evidence="3" id="KW-1185">Reference proteome</keyword>
<feature type="signal peptide" evidence="1">
    <location>
        <begin position="1"/>
        <end position="17"/>
    </location>
</feature>
<protein>
    <recommendedName>
        <fullName evidence="4">DOPA 4,5-dioxygenase</fullName>
    </recommendedName>
</protein>
<reference evidence="3" key="1">
    <citation type="submission" date="2017-01" db="EMBL/GenBank/DDBJ databases">
        <title>Comparative genomics of anhydrobiosis in the tardigrade Hypsibius dujardini.</title>
        <authorList>
            <person name="Yoshida Y."/>
            <person name="Koutsovoulos G."/>
            <person name="Laetsch D."/>
            <person name="Stevens L."/>
            <person name="Kumar S."/>
            <person name="Horikawa D."/>
            <person name="Ishino K."/>
            <person name="Komine S."/>
            <person name="Tomita M."/>
            <person name="Blaxter M."/>
            <person name="Arakawa K."/>
        </authorList>
    </citation>
    <scope>NUCLEOTIDE SEQUENCE [LARGE SCALE GENOMIC DNA]</scope>
    <source>
        <strain evidence="3">Z151</strain>
    </source>
</reference>
<comment type="caution">
    <text evidence="2">The sequence shown here is derived from an EMBL/GenBank/DDBJ whole genome shotgun (WGS) entry which is preliminary data.</text>
</comment>
<accession>A0A1W0WIC5</accession>
<dbReference type="InterPro" id="IPR023389">
    <property type="entry name" value="DOPA-like_sf"/>
</dbReference>
<evidence type="ECO:0000256" key="1">
    <source>
        <dbReference type="SAM" id="SignalP"/>
    </source>
</evidence>
<dbReference type="PANTHER" id="PTHR36423:SF2">
    <property type="entry name" value="AFR070WP"/>
    <property type="match status" value="1"/>
</dbReference>
<evidence type="ECO:0000313" key="3">
    <source>
        <dbReference type="Proteomes" id="UP000192578"/>
    </source>
</evidence>
<name>A0A1W0WIC5_HYPEX</name>
<dbReference type="PANTHER" id="PTHR36423">
    <property type="entry name" value="AFR070WP"/>
    <property type="match status" value="1"/>
</dbReference>
<sequence length="158" mass="17821">MFLKILTLLIICDQSPAYSDRKTCSESTTSSCDMSGDAQSAERPRWFHGHVYFDSKSQAFAGQLQEKTKAAFKGQPVRTGQLIPYPIGPHPTGMFEIDFSKAFFTDVVLWLERERGDLSVLVHELTGDEMYDHTQAALWLGPQQPLKFSVLKGGRYEL</sequence>
<dbReference type="OrthoDB" id="9970095at2759"/>